<dbReference type="GO" id="GO:0016740">
    <property type="term" value="F:transferase activity"/>
    <property type="evidence" value="ECO:0007669"/>
    <property type="project" value="UniProtKB-KW"/>
</dbReference>
<reference evidence="1" key="1">
    <citation type="submission" date="2021-01" db="EMBL/GenBank/DDBJ databases">
        <title>Genome public.</title>
        <authorList>
            <person name="Liu C."/>
            <person name="Sun Q."/>
        </authorList>
    </citation>
    <scope>NUCLEOTIDE SEQUENCE</scope>
    <source>
        <strain evidence="1">M6</strain>
    </source>
</reference>
<dbReference type="Gene3D" id="3.20.20.80">
    <property type="entry name" value="Glycosidases"/>
    <property type="match status" value="1"/>
</dbReference>
<dbReference type="SUPFAM" id="SSF51445">
    <property type="entry name" value="(Trans)glycosidases"/>
    <property type="match status" value="1"/>
</dbReference>
<organism evidence="1 2">
    <name type="scientific">Ruminococcus difficilis</name>
    <dbReference type="NCBI Taxonomy" id="2763069"/>
    <lineage>
        <taxon>Bacteria</taxon>
        <taxon>Bacillati</taxon>
        <taxon>Bacillota</taxon>
        <taxon>Clostridia</taxon>
        <taxon>Eubacteriales</taxon>
        <taxon>Oscillospiraceae</taxon>
        <taxon>Ruminococcus</taxon>
    </lineage>
</organism>
<name>A0A934U0Q6_9FIRM</name>
<accession>A0A934U0Q6</accession>
<comment type="caution">
    <text evidence="1">The sequence shown here is derived from an EMBL/GenBank/DDBJ whole genome shotgun (WGS) entry which is preliminary data.</text>
</comment>
<evidence type="ECO:0000313" key="2">
    <source>
        <dbReference type="Proteomes" id="UP000633365"/>
    </source>
</evidence>
<dbReference type="Proteomes" id="UP000633365">
    <property type="component" value="Unassembled WGS sequence"/>
</dbReference>
<dbReference type="InterPro" id="IPR017853">
    <property type="entry name" value="GH"/>
</dbReference>
<keyword evidence="1" id="KW-0808">Transferase</keyword>
<dbReference type="RefSeq" id="WP_201427378.1">
    <property type="nucleotide sequence ID" value="NZ_JAEQMG010000061.1"/>
</dbReference>
<dbReference type="EMBL" id="JAEQMG010000061">
    <property type="protein sequence ID" value="MBK6088483.1"/>
    <property type="molecule type" value="Genomic_DNA"/>
</dbReference>
<protein>
    <submittedName>
        <fullName evidence="1">Family 2 glycosyl transferase</fullName>
    </submittedName>
</protein>
<gene>
    <name evidence="1" type="ORF">JKK62_07410</name>
</gene>
<evidence type="ECO:0000313" key="1">
    <source>
        <dbReference type="EMBL" id="MBK6088483.1"/>
    </source>
</evidence>
<dbReference type="AlphaFoldDB" id="A0A934U0Q6"/>
<proteinExistence type="predicted"/>
<sequence length="746" mass="85518">MKKIVISVIATIVVLFFLAQTGLLAPFGIKQLSVFGRENRKSSDVDTSSEEYMDTANNLSYCFKAEGQYFSVYQNGGWKEQFMTGVNIGASEPALFPGDLTISYETYLRWFKYISEMNCNCIRVYTTMRPQFYLALNDFNKDADKPIYLFQGVWVNEDDIERLSDVYAENEKILTDFKKDVLSTVDVIHGNAVIPESPGKASGTYRTDVSRWMAGWIVGIEWDPNLVINTDEQHPNMRDYDGNYLFTQSATPFEAFLCRVGDALIDHETEQYRFQVPLAFTNWITTDPLSHPNEPHFDEDKATVNTENIKFRNFDPGMFVSYHIYPYYPDSLNYQEDYLSNKDSEGKVDTYSAYLKDLKLVHTLPMLVAEFGIPTSRGMGHESVMGYNQGHVDENAQGAMLTGMIDSIYDTGYAGGLVFTWQDEWFKRTWNNVMFDIADRRPFWSNIQTTEQCFGILAFDPGAKYTVSYPDGDLSEWDNAEATVTNDQGDLYVRSDERYVYIMVKAKDYDFNNDTLYIPINTISGQGNTKAPDDKLTFDEGADFLIKLHGASDSHIYVDRYYDAFNYHFVESRILSDFPVLKDSDKKDSGNFDEMMMCYGYNLKVGGTGVEVPDKAYETGKLQYGNGNPESEDYASLTDFCYGNGGVELRIPWQLLNVMDPSSKQQMGDFQEEQVFTPQDFNAFDFGFGYTSDDKALSISLSGSYTYDEWTIPTWHERLKPSYYELQKYLQTYRDNEKNNKKGVTK</sequence>
<keyword evidence="2" id="KW-1185">Reference proteome</keyword>